<comment type="caution">
    <text evidence="2">The sequence shown here is derived from an EMBL/GenBank/DDBJ whole genome shotgun (WGS) entry which is preliminary data.</text>
</comment>
<feature type="region of interest" description="Disordered" evidence="1">
    <location>
        <begin position="80"/>
        <end position="101"/>
    </location>
</feature>
<sequence>MVPKYLKINRLDRKLPQEELSLTRNSEQDRLYSTITKVHRLIESLGDSPLKPSTLRGHGVQTEQRQLISNDRVLFSPCFFAPQPRKSEPSPPSTRTSSQVTDDIVQEQEMPPRPLPHLFRLQFGEAIKSLPPTFGMQDYTTLSDRGPLEKEKWKSTSNLRLYSVKTPGVISFGDWSVGTRMEDPTHEYPHAIIEMTVNSRYLGENLTAGEMKAVLRTMKLRLDMCWNRKHTNFPTLVLSYITPNHGRIIQAHVDKESVVIQYSKTLDLKRLGPFYADLFYRYHCSELTNNSTWRFWN</sequence>
<reference evidence="2" key="2">
    <citation type="submission" date="2020-02" db="EMBL/GenBank/DDBJ databases">
        <authorList>
            <person name="Gilchrist C.L.M."/>
            <person name="Chooi Y.-H."/>
        </authorList>
    </citation>
    <scope>NUCLEOTIDE SEQUENCE</scope>
    <source>
        <strain evidence="2">MST-FP2251</strain>
    </source>
</reference>
<keyword evidence="3" id="KW-1185">Reference proteome</keyword>
<dbReference type="Proteomes" id="UP001194746">
    <property type="component" value="Unassembled WGS sequence"/>
</dbReference>
<protein>
    <submittedName>
        <fullName evidence="2">Uncharacterized protein</fullName>
    </submittedName>
</protein>
<evidence type="ECO:0000313" key="3">
    <source>
        <dbReference type="Proteomes" id="UP001194746"/>
    </source>
</evidence>
<organism evidence="2 3">
    <name type="scientific">Aspergillus nanangensis</name>
    <dbReference type="NCBI Taxonomy" id="2582783"/>
    <lineage>
        <taxon>Eukaryota</taxon>
        <taxon>Fungi</taxon>
        <taxon>Dikarya</taxon>
        <taxon>Ascomycota</taxon>
        <taxon>Pezizomycotina</taxon>
        <taxon>Eurotiomycetes</taxon>
        <taxon>Eurotiomycetidae</taxon>
        <taxon>Eurotiales</taxon>
        <taxon>Aspergillaceae</taxon>
        <taxon>Aspergillus</taxon>
        <taxon>Aspergillus subgen. Circumdati</taxon>
    </lineage>
</organism>
<name>A0AAD4CSC5_ASPNN</name>
<accession>A0AAD4CSC5</accession>
<dbReference type="EMBL" id="VCAU01000016">
    <property type="protein sequence ID" value="KAF9891810.1"/>
    <property type="molecule type" value="Genomic_DNA"/>
</dbReference>
<dbReference type="AlphaFoldDB" id="A0AAD4CSC5"/>
<evidence type="ECO:0000313" key="2">
    <source>
        <dbReference type="EMBL" id="KAF9891810.1"/>
    </source>
</evidence>
<proteinExistence type="predicted"/>
<reference evidence="2" key="1">
    <citation type="journal article" date="2019" name="Beilstein J. Org. Chem.">
        <title>Nanangenines: drimane sesquiterpenoids as the dominant metabolite cohort of a novel Australian fungus, Aspergillus nanangensis.</title>
        <authorList>
            <person name="Lacey H.J."/>
            <person name="Gilchrist C.L.M."/>
            <person name="Crombie A."/>
            <person name="Kalaitzis J.A."/>
            <person name="Vuong D."/>
            <person name="Rutledge P.J."/>
            <person name="Turner P."/>
            <person name="Pitt J.I."/>
            <person name="Lacey E."/>
            <person name="Chooi Y.H."/>
            <person name="Piggott A.M."/>
        </authorList>
    </citation>
    <scope>NUCLEOTIDE SEQUENCE</scope>
    <source>
        <strain evidence="2">MST-FP2251</strain>
    </source>
</reference>
<gene>
    <name evidence="2" type="ORF">FE257_003291</name>
</gene>
<evidence type="ECO:0000256" key="1">
    <source>
        <dbReference type="SAM" id="MobiDB-lite"/>
    </source>
</evidence>